<gene>
    <name evidence="3" type="ORF">HK103_003353</name>
</gene>
<dbReference type="InterPro" id="IPR012677">
    <property type="entry name" value="Nucleotide-bd_a/b_plait_sf"/>
</dbReference>
<dbReference type="InterPro" id="IPR035979">
    <property type="entry name" value="RBD_domain_sf"/>
</dbReference>
<name>A0AAD5UI58_9FUNG</name>
<keyword evidence="1" id="KW-0694">RNA-binding</keyword>
<dbReference type="Gene3D" id="3.30.70.330">
    <property type="match status" value="1"/>
</dbReference>
<evidence type="ECO:0000259" key="2">
    <source>
        <dbReference type="PROSITE" id="PS50102"/>
    </source>
</evidence>
<proteinExistence type="predicted"/>
<keyword evidence="4" id="KW-1185">Reference proteome</keyword>
<evidence type="ECO:0000313" key="4">
    <source>
        <dbReference type="Proteomes" id="UP001210925"/>
    </source>
</evidence>
<dbReference type="Proteomes" id="UP001210925">
    <property type="component" value="Unassembled WGS sequence"/>
</dbReference>
<feature type="domain" description="RRM" evidence="2">
    <location>
        <begin position="17"/>
        <end position="90"/>
    </location>
</feature>
<comment type="caution">
    <text evidence="3">The sequence shown here is derived from an EMBL/GenBank/DDBJ whole genome shotgun (WGS) entry which is preliminary data.</text>
</comment>
<dbReference type="CDD" id="cd00590">
    <property type="entry name" value="RRM_SF"/>
    <property type="match status" value="1"/>
</dbReference>
<dbReference type="AlphaFoldDB" id="A0AAD5UI58"/>
<protein>
    <recommendedName>
        <fullName evidence="2">RRM domain-containing protein</fullName>
    </recommendedName>
</protein>
<sequence length="247" mass="28327">MFPPNSDQSLIHLIGLNLVVVKNIPPTLSADTLCKYFESFGTILKFHLQKSNRDHNEALLLYHNPKSAEKLLNQNLVGIGGFYVEKCELKRHAYFINRKDIVYSPVSDATFFDEDLTANSSVSEQETKSQVSMNNDCNPLVDSYASLFANSYLFLEKFSDDWGITELIQLVNRKFIVLDRVLGILDFLHVWDYIKKIRTTARNVRLSLESKPAGKPLVDNYLALEQTAKEIIKEAHHIIKKEHQKLE</sequence>
<dbReference type="GO" id="GO:0003723">
    <property type="term" value="F:RNA binding"/>
    <property type="evidence" value="ECO:0007669"/>
    <property type="project" value="UniProtKB-UniRule"/>
</dbReference>
<organism evidence="3 4">
    <name type="scientific">Boothiomyces macroporosus</name>
    <dbReference type="NCBI Taxonomy" id="261099"/>
    <lineage>
        <taxon>Eukaryota</taxon>
        <taxon>Fungi</taxon>
        <taxon>Fungi incertae sedis</taxon>
        <taxon>Chytridiomycota</taxon>
        <taxon>Chytridiomycota incertae sedis</taxon>
        <taxon>Chytridiomycetes</taxon>
        <taxon>Rhizophydiales</taxon>
        <taxon>Terramycetaceae</taxon>
        <taxon>Boothiomyces</taxon>
    </lineage>
</organism>
<accession>A0AAD5UI58</accession>
<evidence type="ECO:0000256" key="1">
    <source>
        <dbReference type="PROSITE-ProRule" id="PRU00176"/>
    </source>
</evidence>
<evidence type="ECO:0000313" key="3">
    <source>
        <dbReference type="EMBL" id="KAJ3258759.1"/>
    </source>
</evidence>
<dbReference type="SUPFAM" id="SSF54928">
    <property type="entry name" value="RNA-binding domain, RBD"/>
    <property type="match status" value="1"/>
</dbReference>
<dbReference type="Pfam" id="PF00076">
    <property type="entry name" value="RRM_1"/>
    <property type="match status" value="1"/>
</dbReference>
<dbReference type="PROSITE" id="PS50102">
    <property type="entry name" value="RRM"/>
    <property type="match status" value="1"/>
</dbReference>
<dbReference type="EMBL" id="JADGKB010000024">
    <property type="protein sequence ID" value="KAJ3258759.1"/>
    <property type="molecule type" value="Genomic_DNA"/>
</dbReference>
<dbReference type="InterPro" id="IPR000504">
    <property type="entry name" value="RRM_dom"/>
</dbReference>
<reference evidence="3" key="1">
    <citation type="submission" date="2020-05" db="EMBL/GenBank/DDBJ databases">
        <title>Phylogenomic resolution of chytrid fungi.</title>
        <authorList>
            <person name="Stajich J.E."/>
            <person name="Amses K."/>
            <person name="Simmons R."/>
            <person name="Seto K."/>
            <person name="Myers J."/>
            <person name="Bonds A."/>
            <person name="Quandt C.A."/>
            <person name="Barry K."/>
            <person name="Liu P."/>
            <person name="Grigoriev I."/>
            <person name="Longcore J.E."/>
            <person name="James T.Y."/>
        </authorList>
    </citation>
    <scope>NUCLEOTIDE SEQUENCE</scope>
    <source>
        <strain evidence="3">PLAUS21</strain>
    </source>
</reference>